<reference evidence="2 3" key="1">
    <citation type="submission" date="2019-03" db="EMBL/GenBank/DDBJ databases">
        <title>Draft genome sequences of novel Actinobacteria.</title>
        <authorList>
            <person name="Sahin N."/>
            <person name="Ay H."/>
            <person name="Saygin H."/>
        </authorList>
    </citation>
    <scope>NUCLEOTIDE SEQUENCE [LARGE SCALE GENOMIC DNA]</scope>
    <source>
        <strain evidence="2 3">6K102</strain>
    </source>
</reference>
<feature type="transmembrane region" description="Helical" evidence="1">
    <location>
        <begin position="149"/>
        <end position="169"/>
    </location>
</feature>
<dbReference type="EMBL" id="SMLD01000032">
    <property type="protein sequence ID" value="TDE54557.1"/>
    <property type="molecule type" value="Genomic_DNA"/>
</dbReference>
<keyword evidence="1" id="KW-0812">Transmembrane</keyword>
<proteinExistence type="predicted"/>
<accession>A0A4R5FPJ9</accession>
<gene>
    <name evidence="2" type="ORF">E1295_14910</name>
</gene>
<evidence type="ECO:0000313" key="2">
    <source>
        <dbReference type="EMBL" id="TDE54557.1"/>
    </source>
</evidence>
<dbReference type="RefSeq" id="WP_132630863.1">
    <property type="nucleotide sequence ID" value="NZ_SMLD01000032.1"/>
</dbReference>
<feature type="transmembrane region" description="Helical" evidence="1">
    <location>
        <begin position="104"/>
        <end position="129"/>
    </location>
</feature>
<protein>
    <submittedName>
        <fullName evidence="2">Uncharacterized protein</fullName>
    </submittedName>
</protein>
<keyword evidence="1" id="KW-0472">Membrane</keyword>
<dbReference type="Proteomes" id="UP000295136">
    <property type="component" value="Unassembled WGS sequence"/>
</dbReference>
<evidence type="ECO:0000313" key="3">
    <source>
        <dbReference type="Proteomes" id="UP000295136"/>
    </source>
</evidence>
<dbReference type="AlphaFoldDB" id="A0A4R5FPJ9"/>
<keyword evidence="3" id="KW-1185">Reference proteome</keyword>
<feature type="transmembrane region" description="Helical" evidence="1">
    <location>
        <begin position="33"/>
        <end position="60"/>
    </location>
</feature>
<keyword evidence="1" id="KW-1133">Transmembrane helix</keyword>
<sequence length="183" mass="19305">MLGWIIGPVFSGGGDETLRPEFFSLVGLPPARLAGGLLVSASVGVAPVGVATDALCYWGLGLLAERRLTAQGPELLHMMRTGRRPGGGGGTAYKLPDMPKVQRAVVMTCWSLGAIPLFPQGIVAGIFLANGMLEHSWFVATYMPAGLRWPTVVEMTLIGAAMYGTGLWLTLRAKRRAEAVAGP</sequence>
<evidence type="ECO:0000256" key="1">
    <source>
        <dbReference type="SAM" id="Phobius"/>
    </source>
</evidence>
<name>A0A4R5FPJ9_9ACTN</name>
<organism evidence="2 3">
    <name type="scientific">Nonomuraea mesophila</name>
    <dbReference type="NCBI Taxonomy" id="2530382"/>
    <lineage>
        <taxon>Bacteria</taxon>
        <taxon>Bacillati</taxon>
        <taxon>Actinomycetota</taxon>
        <taxon>Actinomycetes</taxon>
        <taxon>Streptosporangiales</taxon>
        <taxon>Streptosporangiaceae</taxon>
        <taxon>Nonomuraea</taxon>
    </lineage>
</organism>
<comment type="caution">
    <text evidence="2">The sequence shown here is derived from an EMBL/GenBank/DDBJ whole genome shotgun (WGS) entry which is preliminary data.</text>
</comment>